<reference evidence="1 2" key="1">
    <citation type="submission" date="2010-01" db="EMBL/GenBank/DDBJ databases">
        <authorList>
            <person name="Weinstock G."/>
            <person name="Sodergren E."/>
            <person name="Clifton S."/>
            <person name="Fulton L."/>
            <person name="Fulton B."/>
            <person name="Courtney L."/>
            <person name="Fronick C."/>
            <person name="Harrison M."/>
            <person name="Strong C."/>
            <person name="Farmer C."/>
            <person name="Delahaunty K."/>
            <person name="Markovic C."/>
            <person name="Hall O."/>
            <person name="Minx P."/>
            <person name="Tomlinson C."/>
            <person name="Mitreva M."/>
            <person name="Nelson J."/>
            <person name="Hou S."/>
            <person name="Wollam A."/>
            <person name="Pepin K.H."/>
            <person name="Johnson M."/>
            <person name="Bhonagiri V."/>
            <person name="Nash W.E."/>
            <person name="Warren W."/>
            <person name="Chinwalla A."/>
            <person name="Mardis E.R."/>
            <person name="Wilson R.K."/>
        </authorList>
    </citation>
    <scope>NUCLEOTIDE SEQUENCE [LARGE SCALE GENOMIC DNA]</scope>
    <source>
        <strain evidence="1 2">DSM 13479</strain>
    </source>
</reference>
<organism evidence="1 2">
    <name type="scientific">Hungatella hathewayi DSM 13479</name>
    <dbReference type="NCBI Taxonomy" id="566550"/>
    <lineage>
        <taxon>Bacteria</taxon>
        <taxon>Bacillati</taxon>
        <taxon>Bacillota</taxon>
        <taxon>Clostridia</taxon>
        <taxon>Lachnospirales</taxon>
        <taxon>Lachnospiraceae</taxon>
        <taxon>Hungatella</taxon>
    </lineage>
</organism>
<dbReference type="EMBL" id="ACIO01000699">
    <property type="protein sequence ID" value="EFC95668.1"/>
    <property type="molecule type" value="Genomic_DNA"/>
</dbReference>
<comment type="caution">
    <text evidence="1">The sequence shown here is derived from an EMBL/GenBank/DDBJ whole genome shotgun (WGS) entry which is preliminary data.</text>
</comment>
<dbReference type="HOGENOM" id="CLU_3099639_0_0_9"/>
<dbReference type="AlphaFoldDB" id="D3AR86"/>
<evidence type="ECO:0000313" key="1">
    <source>
        <dbReference type="EMBL" id="EFC95668.1"/>
    </source>
</evidence>
<protein>
    <submittedName>
        <fullName evidence="1">Uncharacterized protein</fullName>
    </submittedName>
</protein>
<evidence type="ECO:0000313" key="2">
    <source>
        <dbReference type="Proteomes" id="UP000004968"/>
    </source>
</evidence>
<name>D3AR86_9FIRM</name>
<proteinExistence type="predicted"/>
<gene>
    <name evidence="1" type="ORF">CLOSTHATH_06142</name>
</gene>
<sequence length="51" mass="5997">MVSYNDVLPVIYCRKEFYMIFDVYCVLWGGKRGVCDCEKTIECMKCSGDRE</sequence>
<dbReference type="Proteomes" id="UP000004968">
    <property type="component" value="Unassembled WGS sequence"/>
</dbReference>
<accession>D3AR86</accession>